<accession>A0A2K5QBW3</accession>
<organism evidence="1 2">
    <name type="scientific">Cebus imitator</name>
    <name type="common">Panamanian white-faced capuchin</name>
    <name type="synonym">Cebus capucinus imitator</name>
    <dbReference type="NCBI Taxonomy" id="2715852"/>
    <lineage>
        <taxon>Eukaryota</taxon>
        <taxon>Metazoa</taxon>
        <taxon>Chordata</taxon>
        <taxon>Craniata</taxon>
        <taxon>Vertebrata</taxon>
        <taxon>Euteleostomi</taxon>
        <taxon>Mammalia</taxon>
        <taxon>Eutheria</taxon>
        <taxon>Euarchontoglires</taxon>
        <taxon>Primates</taxon>
        <taxon>Haplorrhini</taxon>
        <taxon>Platyrrhini</taxon>
        <taxon>Cebidae</taxon>
        <taxon>Cebinae</taxon>
        <taxon>Cebus</taxon>
    </lineage>
</organism>
<name>A0A2K5QBW3_CEBIM</name>
<dbReference type="GeneTree" id="ENSGT00620000089275"/>
<reference evidence="1" key="1">
    <citation type="submission" date="2025-08" db="UniProtKB">
        <authorList>
            <consortium name="Ensembl"/>
        </authorList>
    </citation>
    <scope>IDENTIFICATION</scope>
</reference>
<sequence length="127" mass="14038">MEGCVVRRGSCPPPSGPSAWRASPHCVPGSRLRVVLTHLTLHRGRLRRVSLLGDAGTTTLVQQLSQHQSWEKRIVFFPCPLSRSCCPERNFKSPGKGRKRFTIRSQLPFVTRTRGFGSAVSCLPLGS</sequence>
<dbReference type="Proteomes" id="UP000233040">
    <property type="component" value="Unassembled WGS sequence"/>
</dbReference>
<evidence type="ECO:0000313" key="1">
    <source>
        <dbReference type="Ensembl" id="ENSCCAP00000013391.1"/>
    </source>
</evidence>
<dbReference type="Ensembl" id="ENSCCAT00000030822.1">
    <property type="protein sequence ID" value="ENSCCAP00000013391.1"/>
    <property type="gene ID" value="ENSCCAG00000024512.1"/>
</dbReference>
<keyword evidence="2" id="KW-1185">Reference proteome</keyword>
<reference evidence="1" key="2">
    <citation type="submission" date="2025-09" db="UniProtKB">
        <authorList>
            <consortium name="Ensembl"/>
        </authorList>
    </citation>
    <scope>IDENTIFICATION</scope>
</reference>
<protein>
    <submittedName>
        <fullName evidence="1">Uncharacterized protein</fullName>
    </submittedName>
</protein>
<proteinExistence type="predicted"/>
<evidence type="ECO:0000313" key="2">
    <source>
        <dbReference type="Proteomes" id="UP000233040"/>
    </source>
</evidence>
<dbReference type="AlphaFoldDB" id="A0A2K5QBW3"/>